<evidence type="ECO:0000313" key="13">
    <source>
        <dbReference type="EMBL" id="JAV95135.1"/>
    </source>
</evidence>
<dbReference type="Gene3D" id="1.50.40.10">
    <property type="entry name" value="Mitochondrial carrier domain"/>
    <property type="match status" value="1"/>
</dbReference>
<keyword evidence="8" id="KW-0496">Mitochondrion</keyword>
<dbReference type="RefSeq" id="XP_031332866.1">
    <property type="nucleotide sequence ID" value="XM_031477006.1"/>
</dbReference>
<evidence type="ECO:0000256" key="9">
    <source>
        <dbReference type="ARBA" id="ARBA00023136"/>
    </source>
</evidence>
<dbReference type="Pfam" id="PF00153">
    <property type="entry name" value="Mito_carr"/>
    <property type="match status" value="3"/>
</dbReference>
<dbReference type="EMBL" id="GEZM01007508">
    <property type="protein sequence ID" value="JAV95135.1"/>
    <property type="molecule type" value="Transcribed_RNA"/>
</dbReference>
<evidence type="ECO:0000256" key="2">
    <source>
        <dbReference type="ARBA" id="ARBA00006375"/>
    </source>
</evidence>
<dbReference type="OrthoDB" id="1747031at2759"/>
<dbReference type="KEGG" id="ppyr:116163156"/>
<evidence type="ECO:0000256" key="7">
    <source>
        <dbReference type="ARBA" id="ARBA00022989"/>
    </source>
</evidence>
<dbReference type="PROSITE" id="PS51257">
    <property type="entry name" value="PROKAR_LIPOPROTEIN"/>
    <property type="match status" value="1"/>
</dbReference>
<accession>A0A1Y1NEV3</accession>
<dbReference type="AlphaFoldDB" id="A0A1Y1NEV3"/>
<dbReference type="PROSITE" id="PS50920">
    <property type="entry name" value="SOLCAR"/>
    <property type="match status" value="3"/>
</dbReference>
<feature type="repeat" description="Solcar" evidence="10">
    <location>
        <begin position="151"/>
        <end position="235"/>
    </location>
</feature>
<feature type="repeat" description="Solcar" evidence="10">
    <location>
        <begin position="16"/>
        <end position="134"/>
    </location>
</feature>
<name>A0A1Y1NEV3_PHOPY</name>
<sequence length="381" mass="42478">MSKTERPDIDDEMYRTTIFQQAAASCTGALITSILVTPLDVVKIRLQTQQRVITNNCFLYCNGLMDHLCTCYPNGAQKQWYNRPGHFNGTIDAFVKITRYEGIASLWSGLSPTLILALPATIAYFVTYEQLRLGLKDYCNRDRQDGEPFKQPAWIPLIAGATARLFSVVSVSPLELIRTKMQSTKLSYLEIGEALKLVLKTDGIKGLWRGVFPTLLRDVPFSAIYWSQYEALKRWYGPGVPSFWFSFMAGAFSGGVASIITLPFDVIKTHQQTELGDQSNGTRKSGSTMKMMLQLHKQHGPKALFAGLVPRLIKVAPACAIMISTFEYGKITFNRLGSYTFGTKENSGRESSETVNNVNKSVTGKNFTVQNIVSKTKSEVL</sequence>
<dbReference type="GeneID" id="116163156"/>
<dbReference type="GO" id="GO:1990542">
    <property type="term" value="P:mitochondrial transmembrane transport"/>
    <property type="evidence" value="ECO:0007669"/>
    <property type="project" value="InterPro"/>
</dbReference>
<reference evidence="13" key="1">
    <citation type="journal article" date="2016" name="Sci. Rep.">
        <title>Molecular characterization of firefly nuptial gifts: a multi-omics approach sheds light on postcopulatory sexual selection.</title>
        <authorList>
            <person name="Al-Wathiqui N."/>
            <person name="Fallon T.R."/>
            <person name="South A."/>
            <person name="Weng J.K."/>
            <person name="Lewis S.M."/>
        </authorList>
    </citation>
    <scope>NUCLEOTIDE SEQUENCE</scope>
</reference>
<evidence type="ECO:0000256" key="5">
    <source>
        <dbReference type="ARBA" id="ARBA00022737"/>
    </source>
</evidence>
<keyword evidence="7 12" id="KW-1133">Transmembrane helix</keyword>
<organism evidence="13">
    <name type="scientific">Photinus pyralis</name>
    <name type="common">Common eastern firefly</name>
    <name type="synonym">Lampyris pyralis</name>
    <dbReference type="NCBI Taxonomy" id="7054"/>
    <lineage>
        <taxon>Eukaryota</taxon>
        <taxon>Metazoa</taxon>
        <taxon>Ecdysozoa</taxon>
        <taxon>Arthropoda</taxon>
        <taxon>Hexapoda</taxon>
        <taxon>Insecta</taxon>
        <taxon>Pterygota</taxon>
        <taxon>Neoptera</taxon>
        <taxon>Endopterygota</taxon>
        <taxon>Coleoptera</taxon>
        <taxon>Polyphaga</taxon>
        <taxon>Elateriformia</taxon>
        <taxon>Elateroidea</taxon>
        <taxon>Lampyridae</taxon>
        <taxon>Lampyrinae</taxon>
        <taxon>Photinus</taxon>
    </lineage>
</organism>
<feature type="transmembrane region" description="Helical" evidence="12">
    <location>
        <begin position="106"/>
        <end position="126"/>
    </location>
</feature>
<feature type="repeat" description="Solcar" evidence="10">
    <location>
        <begin position="241"/>
        <end position="332"/>
    </location>
</feature>
<protein>
    <recommendedName>
        <fullName evidence="14">Solute carrier family 25 member 40</fullName>
    </recommendedName>
</protein>
<proteinExistence type="inferred from homology"/>
<dbReference type="PANTHER" id="PTHR45760:SF2">
    <property type="entry name" value="FI19922P1-RELATED"/>
    <property type="match status" value="1"/>
</dbReference>
<keyword evidence="3 11" id="KW-0813">Transport</keyword>
<feature type="transmembrane region" description="Helical" evidence="12">
    <location>
        <begin position="243"/>
        <end position="264"/>
    </location>
</feature>
<dbReference type="InterPro" id="IPR045315">
    <property type="entry name" value="Mtm1-like"/>
</dbReference>
<evidence type="ECO:0008006" key="14">
    <source>
        <dbReference type="Google" id="ProtNLM"/>
    </source>
</evidence>
<evidence type="ECO:0000256" key="1">
    <source>
        <dbReference type="ARBA" id="ARBA00004448"/>
    </source>
</evidence>
<keyword evidence="6" id="KW-0999">Mitochondrion inner membrane</keyword>
<comment type="subcellular location">
    <subcellularLocation>
        <location evidence="1">Mitochondrion inner membrane</location>
        <topology evidence="1">Multi-pass membrane protein</topology>
    </subcellularLocation>
</comment>
<comment type="similarity">
    <text evidence="2 11">Belongs to the mitochondrial carrier (TC 2.A.29) family.</text>
</comment>
<dbReference type="InterPro" id="IPR018108">
    <property type="entry name" value="MCP_transmembrane"/>
</dbReference>
<keyword evidence="5" id="KW-0677">Repeat</keyword>
<keyword evidence="9 10" id="KW-0472">Membrane</keyword>
<evidence type="ECO:0000256" key="8">
    <source>
        <dbReference type="ARBA" id="ARBA00023128"/>
    </source>
</evidence>
<evidence type="ECO:0000256" key="10">
    <source>
        <dbReference type="PROSITE-ProRule" id="PRU00282"/>
    </source>
</evidence>
<evidence type="ECO:0000256" key="6">
    <source>
        <dbReference type="ARBA" id="ARBA00022792"/>
    </source>
</evidence>
<dbReference type="SUPFAM" id="SSF103506">
    <property type="entry name" value="Mitochondrial carrier"/>
    <property type="match status" value="1"/>
</dbReference>
<dbReference type="InterPro" id="IPR023395">
    <property type="entry name" value="MCP_dom_sf"/>
</dbReference>
<evidence type="ECO:0000256" key="11">
    <source>
        <dbReference type="RuleBase" id="RU000488"/>
    </source>
</evidence>
<dbReference type="PANTHER" id="PTHR45760">
    <property type="entry name" value="FI19922P1-RELATED"/>
    <property type="match status" value="1"/>
</dbReference>
<evidence type="ECO:0000256" key="12">
    <source>
        <dbReference type="SAM" id="Phobius"/>
    </source>
</evidence>
<keyword evidence="4 10" id="KW-0812">Transmembrane</keyword>
<evidence type="ECO:0000256" key="3">
    <source>
        <dbReference type="ARBA" id="ARBA00022448"/>
    </source>
</evidence>
<evidence type="ECO:0000256" key="4">
    <source>
        <dbReference type="ARBA" id="ARBA00022692"/>
    </source>
</evidence>
<dbReference type="GO" id="GO:0005743">
    <property type="term" value="C:mitochondrial inner membrane"/>
    <property type="evidence" value="ECO:0007669"/>
    <property type="project" value="UniProtKB-SubCell"/>
</dbReference>